<protein>
    <submittedName>
        <fullName evidence="1">Unannotated protein</fullName>
    </submittedName>
</protein>
<dbReference type="EMBL" id="CAFBMZ010000097">
    <property type="protein sequence ID" value="CAB4934739.1"/>
    <property type="molecule type" value="Genomic_DNA"/>
</dbReference>
<accession>A0A6J7IV46</accession>
<reference evidence="1" key="1">
    <citation type="submission" date="2020-05" db="EMBL/GenBank/DDBJ databases">
        <authorList>
            <person name="Chiriac C."/>
            <person name="Salcher M."/>
            <person name="Ghai R."/>
            <person name="Kavagutti S V."/>
        </authorList>
    </citation>
    <scope>NUCLEOTIDE SEQUENCE</scope>
</reference>
<organism evidence="1">
    <name type="scientific">freshwater metagenome</name>
    <dbReference type="NCBI Taxonomy" id="449393"/>
    <lineage>
        <taxon>unclassified sequences</taxon>
        <taxon>metagenomes</taxon>
        <taxon>ecological metagenomes</taxon>
    </lineage>
</organism>
<dbReference type="AlphaFoldDB" id="A0A6J7IV46"/>
<sequence>MTAAHIVTRTDIDVAIATPCKKSMPTKNKPKIERQTISPANITALPEVFNEIMIDSSTE</sequence>
<evidence type="ECO:0000313" key="1">
    <source>
        <dbReference type="EMBL" id="CAB4934739.1"/>
    </source>
</evidence>
<gene>
    <name evidence="1" type="ORF">UFOPK3684_01154</name>
</gene>
<name>A0A6J7IV46_9ZZZZ</name>
<proteinExistence type="predicted"/>